<dbReference type="Proteomes" id="UP000032746">
    <property type="component" value="Plasmid p1AB5075"/>
</dbReference>
<name>A0A059ZT65_ACIBA</name>
<dbReference type="KEGG" id="abw:BL01_p0130"/>
<dbReference type="Proteomes" id="UP000237823">
    <property type="component" value="Unassembled WGS sequence"/>
</dbReference>
<feature type="transmembrane region" description="Helical" evidence="1">
    <location>
        <begin position="34"/>
        <end position="52"/>
    </location>
</feature>
<dbReference type="EMBL" id="WIOC01000029">
    <property type="protein sequence ID" value="MQR51094.1"/>
    <property type="molecule type" value="Genomic_DNA"/>
</dbReference>
<reference evidence="4 10" key="3">
    <citation type="submission" date="2015-10" db="EMBL/GenBank/DDBJ databases">
        <title>The utility of whole genome sequencing in characterizing Acinetobacter epidemiology and analyzing hospital outbreaks.</title>
        <authorList>
            <person name="Ozer E.A."/>
            <person name="Fitzpatrick M.A."/>
            <person name="Hauser A.R."/>
        </authorList>
    </citation>
    <scope>NUCLEOTIDE SEQUENCE [LARGE SCALE GENOMIC DNA]</scope>
    <source>
        <strain evidence="4 10">ABBL072</strain>
    </source>
</reference>
<evidence type="ECO:0000313" key="4">
    <source>
        <dbReference type="EMBL" id="KQE03846.1"/>
    </source>
</evidence>
<evidence type="ECO:0000313" key="3">
    <source>
        <dbReference type="EMBL" id="ALN43348.1"/>
    </source>
</evidence>
<keyword evidence="1" id="KW-1133">Transmembrane helix</keyword>
<evidence type="ECO:0000313" key="8">
    <source>
        <dbReference type="EMBL" id="RTQ80439.1"/>
    </source>
</evidence>
<dbReference type="Proteomes" id="UP000268239">
    <property type="component" value="Unassembled WGS sequence"/>
</dbReference>
<feature type="transmembrane region" description="Helical" evidence="1">
    <location>
        <begin position="7"/>
        <end position="28"/>
    </location>
</feature>
<dbReference type="EMBL" id="LRDT01000050">
    <property type="protein sequence ID" value="KZA11480.1"/>
    <property type="molecule type" value="Genomic_DNA"/>
</dbReference>
<dbReference type="EMBL" id="RXLU01000052">
    <property type="protein sequence ID" value="RTQ80439.1"/>
    <property type="molecule type" value="Genomic_DNA"/>
</dbReference>
<evidence type="ECO:0000313" key="5">
    <source>
        <dbReference type="EMBL" id="KZA11480.1"/>
    </source>
</evidence>
<keyword evidence="1" id="KW-0812">Transmembrane</keyword>
<evidence type="ECO:0000313" key="14">
    <source>
        <dbReference type="Proteomes" id="UP000461234"/>
    </source>
</evidence>
<reference evidence="6 14" key="8">
    <citation type="submission" date="2019-10" db="EMBL/GenBank/DDBJ databases">
        <title>Genetic environment of the oxa23 gene and comparative analysis of carbapenem resistant Acinetobacter baumannii isolates belonging to global clone 1, lineage 2 recovered in a burns hospital outbreak in 2012-2013.</title>
        <authorList>
            <person name="Douraghi M."/>
            <person name="Aris P."/>
            <person name="Kenyon J."/>
            <person name="Hamidian M."/>
        </authorList>
    </citation>
    <scope>NUCLEOTIDE SEQUENCE [LARGE SCALE GENOMIC DNA]</scope>
    <source>
        <strain evidence="6 14">ABS103</strain>
    </source>
</reference>
<gene>
    <name evidence="2" type="ORF">ABUW_4027</name>
    <name evidence="4" type="ORF">APD33_20550</name>
    <name evidence="7" type="ORF">B9W25_17990</name>
    <name evidence="8" type="ORF">EJ062_09955</name>
    <name evidence="6" type="ORF">F2P40_17495</name>
    <name evidence="5" type="ORF">LV35_03780</name>
</gene>
<geneLocation type="plasmid" evidence="2 9">
    <name>p1AB5075</name>
</geneLocation>
<organism evidence="6 14">
    <name type="scientific">Acinetobacter baumannii</name>
    <dbReference type="NCBI Taxonomy" id="470"/>
    <lineage>
        <taxon>Bacteria</taxon>
        <taxon>Pseudomonadati</taxon>
        <taxon>Pseudomonadota</taxon>
        <taxon>Gammaproteobacteria</taxon>
        <taxon>Moraxellales</taxon>
        <taxon>Moraxellaceae</taxon>
        <taxon>Acinetobacter</taxon>
        <taxon>Acinetobacter calcoaceticus/baumannii complex</taxon>
    </lineage>
</organism>
<reference evidence="9" key="2">
    <citation type="submission" date="2015-03" db="EMBL/GenBank/DDBJ databases">
        <authorList>
            <person name="Gallagher L.A."/>
            <person name="Hayden H.S."/>
            <person name="Weiss E.J."/>
            <person name="Hager K.R."/>
            <person name="Ramage E."/>
            <person name="Radey M.R."/>
            <person name="Bydalek R."/>
            <person name="Manoil C."/>
            <person name="Miller S.I."/>
            <person name="Brittnacher M.J."/>
        </authorList>
    </citation>
    <scope>NUCLEOTIDE SEQUENCE [LARGE SCALE GENOMIC DNA]</scope>
    <source>
        <strain evidence="9">AB5075-UW</strain>
        <plasmid evidence="9">p1AB5075</plasmid>
    </source>
</reference>
<evidence type="ECO:0000256" key="1">
    <source>
        <dbReference type="SAM" id="Phobius"/>
    </source>
</evidence>
<evidence type="ECO:0000313" key="11">
    <source>
        <dbReference type="Proteomes" id="UP000076296"/>
    </source>
</evidence>
<reference evidence="5 11" key="5">
    <citation type="submission" date="2016-01" db="EMBL/GenBank/DDBJ databases">
        <title>Draft sequences of Acinetobacter baumannii isolates from wounded military personnel.</title>
        <authorList>
            <person name="Arivett B.A."/>
            <person name="Fiester S.E."/>
            <person name="Ream D.C."/>
            <person name="Actis L.A."/>
        </authorList>
    </citation>
    <scope>NUCLEOTIDE SEQUENCE [LARGE SCALE GENOMIC DNA]</scope>
    <source>
        <strain evidence="5 11">AB2828</strain>
    </source>
</reference>
<dbReference type="Proteomes" id="UP000461234">
    <property type="component" value="Unassembled WGS sequence"/>
</dbReference>
<evidence type="ECO:0000313" key="10">
    <source>
        <dbReference type="Proteomes" id="UP000051449"/>
    </source>
</evidence>
<dbReference type="EMBL" id="CP008707">
    <property type="protein sequence ID" value="AKA33596.1"/>
    <property type="molecule type" value="Genomic_DNA"/>
</dbReference>
<evidence type="ECO:0000313" key="13">
    <source>
        <dbReference type="Proteomes" id="UP000268239"/>
    </source>
</evidence>
<evidence type="ECO:0000313" key="12">
    <source>
        <dbReference type="Proteomes" id="UP000237823"/>
    </source>
</evidence>
<accession>A0A059ZT65</accession>
<feature type="transmembrane region" description="Helical" evidence="1">
    <location>
        <begin position="64"/>
        <end position="84"/>
    </location>
</feature>
<protein>
    <submittedName>
        <fullName evidence="6">Uncharacterized protein</fullName>
    </submittedName>
</protein>
<evidence type="ECO:0000313" key="7">
    <source>
        <dbReference type="EMBL" id="PRN29965.1"/>
    </source>
</evidence>
<dbReference type="PATRIC" id="fig|470.1325.peg.3317"/>
<keyword evidence="1" id="KW-0472">Membrane</keyword>
<dbReference type="AlphaFoldDB" id="A0A059ZT65"/>
<evidence type="ECO:0000313" key="9">
    <source>
        <dbReference type="Proteomes" id="UP000032746"/>
    </source>
</evidence>
<dbReference type="Proteomes" id="UP000076296">
    <property type="component" value="Unassembled WGS sequence"/>
</dbReference>
<reference evidence="7 12" key="6">
    <citation type="submission" date="2017-04" db="EMBL/GenBank/DDBJ databases">
        <title>Comparison of Acinetobacter baumannii whole genome sequences from two major hospitals in Kuwait.</title>
        <authorList>
            <person name="Nasser K."/>
            <person name="Habibi N."/>
            <person name="Khan M.W."/>
            <person name="Purohit P."/>
            <person name="Al-Obaid I."/>
            <person name="Dhar R."/>
            <person name="Al-Fouzan W."/>
            <person name="Mustafa A.S."/>
        </authorList>
    </citation>
    <scope>NUCLEOTIDE SEQUENCE [LARGE SCALE GENOMIC DNA]</scope>
    <source>
        <strain evidence="7 12">KUFAR57</strain>
    </source>
</reference>
<dbReference type="EMBL" id="LLGC01000177">
    <property type="protein sequence ID" value="KQE03846.1"/>
    <property type="molecule type" value="Genomic_DNA"/>
</dbReference>
<dbReference type="EMBL" id="KR535992">
    <property type="protein sequence ID" value="ALN43348.1"/>
    <property type="molecule type" value="Genomic_DNA"/>
</dbReference>
<evidence type="ECO:0000313" key="6">
    <source>
        <dbReference type="EMBL" id="MQR51094.1"/>
    </source>
</evidence>
<reference evidence="2 9" key="1">
    <citation type="journal article" date="2015" name="J. Bacteriol.">
        <title>Resources for Genetic and Genomic Analysis of Emerging Pathogen Acinetobacter baumannii.</title>
        <authorList>
            <person name="Gallagher L.A."/>
            <person name="Ramage E."/>
            <person name="Weiss E.J."/>
            <person name="Radey M."/>
            <person name="Hayden H.S."/>
            <person name="Held K.G."/>
            <person name="Huse H.K."/>
            <person name="Zurawski D.V."/>
            <person name="Brittnacher M.J."/>
            <person name="Manoil C."/>
        </authorList>
    </citation>
    <scope>NUCLEOTIDE SEQUENCE [LARGE SCALE GENOMIC DNA]</scope>
    <source>
        <strain evidence="2 9">AB5075-UW</strain>
        <plasmid evidence="2 9">p1AB5075</plasmid>
    </source>
</reference>
<dbReference type="EMBL" id="NEPB01000064">
    <property type="protein sequence ID" value="PRN29965.1"/>
    <property type="molecule type" value="Genomic_DNA"/>
</dbReference>
<dbReference type="Proteomes" id="UP000051449">
    <property type="component" value="Unassembled WGS sequence"/>
</dbReference>
<geneLocation type="plasmid" evidence="3">
    <name>pA105-1</name>
</geneLocation>
<keyword evidence="2" id="KW-0614">Plasmid</keyword>
<reference evidence="8 13" key="7">
    <citation type="submission" date="2018-12" db="EMBL/GenBank/DDBJ databases">
        <title>Draft Genome Sequences Human Pathogenic Acinetobacter baumannii Strains.</title>
        <authorList>
            <person name="Madhi M."/>
            <person name="Ronco T."/>
            <person name="Olsen R.H."/>
            <person name="Hassani A."/>
        </authorList>
    </citation>
    <scope>NUCLEOTIDE SEQUENCE [LARGE SCALE GENOMIC DNA]</scope>
    <source>
        <strain evidence="8 13">AB3</strain>
    </source>
</reference>
<evidence type="ECO:0000313" key="2">
    <source>
        <dbReference type="EMBL" id="AKA33596.1"/>
    </source>
</evidence>
<sequence length="89" mass="10412">MKELVIVLRWFIGFLTFLLGLMTLILFLKYIWDLVIIRNIILIVLSFGLFGMSLDIKEDDDRKLTLLLLISTISMVGFTSWTLFKQILN</sequence>
<proteinExistence type="predicted"/>
<reference evidence="3" key="4">
    <citation type="journal article" date="2016" name="Antimicrob. Agents Chemother.">
        <title>Novel Aminoglycoside Resistance Transposons and Transposon-Derived Circular Forms Detected in Carbapenem-Resistant Acinetobacter baumannii Clinical Isolates.</title>
        <authorList>
            <person name="Karah N."/>
            <person name="Dwibedi C.K."/>
            <person name="Sjostrom K."/>
            <person name="Edquist P."/>
            <person name="Johansson A."/>
            <person name="Wai S.N."/>
            <person name="Uhlin B.E."/>
        </authorList>
    </citation>
    <scope>NUCLEOTIDE SEQUENCE</scope>
    <source>
        <strain evidence="3">A105</strain>
        <plasmid evidence="3">pA105-1</plasmid>
    </source>
</reference>